<dbReference type="EMBL" id="FTRV01000011">
    <property type="protein sequence ID" value="SPM28360.1"/>
    <property type="molecule type" value="Genomic_DNA"/>
</dbReference>
<organism evidence="5 6">
    <name type="scientific">Mycobacterium terramassiliense</name>
    <dbReference type="NCBI Taxonomy" id="1841859"/>
    <lineage>
        <taxon>Bacteria</taxon>
        <taxon>Bacillati</taxon>
        <taxon>Actinomycetota</taxon>
        <taxon>Actinomycetes</taxon>
        <taxon>Mycobacteriales</taxon>
        <taxon>Mycobacteriaceae</taxon>
        <taxon>Mycobacterium</taxon>
    </lineage>
</organism>
<evidence type="ECO:0000313" key="5">
    <source>
        <dbReference type="EMBL" id="SPM28360.1"/>
    </source>
</evidence>
<protein>
    <submittedName>
        <fullName evidence="5">Nuclease PIN</fullName>
    </submittedName>
</protein>
<proteinExistence type="predicted"/>
<feature type="compositionally biased region" description="Pro residues" evidence="1">
    <location>
        <begin position="22"/>
        <end position="42"/>
    </location>
</feature>
<evidence type="ECO:0000256" key="1">
    <source>
        <dbReference type="SAM" id="MobiDB-lite"/>
    </source>
</evidence>
<evidence type="ECO:0000313" key="6">
    <source>
        <dbReference type="Proteomes" id="UP000241595"/>
    </source>
</evidence>
<dbReference type="Proteomes" id="UP000241595">
    <property type="component" value="Unassembled WGS sequence"/>
</dbReference>
<reference evidence="5 6" key="1">
    <citation type="submission" date="2017-01" db="EMBL/GenBank/DDBJ databases">
        <authorList>
            <consortium name="Urmite Genomes"/>
        </authorList>
    </citation>
    <scope>NUCLEOTIDE SEQUENCE [LARGE SCALE GENOMIC DNA]</scope>
    <source>
        <strain evidence="5 6">AB308</strain>
    </source>
</reference>
<keyword evidence="2" id="KW-0812">Transmembrane</keyword>
<dbReference type="InterPro" id="IPR038232">
    <property type="entry name" value="PknH-like_Extracell_sf"/>
</dbReference>
<name>A0A2U3NA47_9MYCO</name>
<dbReference type="AlphaFoldDB" id="A0A2U3NA47"/>
<feature type="transmembrane region" description="Helical" evidence="2">
    <location>
        <begin position="53"/>
        <end position="74"/>
    </location>
</feature>
<dbReference type="Pfam" id="PF14032">
    <property type="entry name" value="PknH_C"/>
    <property type="match status" value="1"/>
</dbReference>
<sequence length="332" mass="34027">VNPQDPLGYGPFSYDPLGRVPPAAPPVAPPPVVAPPPPPPNRRPVNPLATQSLVFAFLSPPVGAILGHLALARIRGTGEPGRNRALAGVGLSYAFVTLAVVALLGWATLTAFRSTPSRPVAPGTTAAAPPGPTVAPGGVASLLAGVGDLKTITDDQNLEAGQTWDHPARSDREGTIDRPECWGAIAPGTPDAYSVDALFGYYAAEFSDTRSLLKSVQVIQAAAAFRDAPAAQAQLQKLQDGWRQCGGTTVSVTIPEAGAIPFSLSAPADAGNGITTLGLTPKGLQVRSARAIAAKANVVVDLYVSYSGTTDADRPRATAVSIANFVLNKIPG</sequence>
<keyword evidence="2" id="KW-1133">Transmembrane helix</keyword>
<feature type="non-terminal residue" evidence="5">
    <location>
        <position position="1"/>
    </location>
</feature>
<feature type="region of interest" description="Disordered" evidence="1">
    <location>
        <begin position="20"/>
        <end position="45"/>
    </location>
</feature>
<evidence type="ECO:0000259" key="4">
    <source>
        <dbReference type="Pfam" id="PF14032"/>
    </source>
</evidence>
<feature type="domain" description="PknH-like extracellular" evidence="4">
    <location>
        <begin position="134"/>
        <end position="327"/>
    </location>
</feature>
<dbReference type="InterPro" id="IPR026954">
    <property type="entry name" value="PknH-like_Extracell"/>
</dbReference>
<keyword evidence="6" id="KW-1185">Reference proteome</keyword>
<dbReference type="Gene3D" id="3.40.1000.70">
    <property type="entry name" value="PknH-like extracellular domain"/>
    <property type="match status" value="1"/>
</dbReference>
<feature type="domain" description="DUF4190" evidence="3">
    <location>
        <begin position="52"/>
        <end position="101"/>
    </location>
</feature>
<evidence type="ECO:0000259" key="3">
    <source>
        <dbReference type="Pfam" id="PF13828"/>
    </source>
</evidence>
<accession>A0A2U3NA47</accession>
<gene>
    <name evidence="5" type="ORF">MTAB308_1846</name>
</gene>
<dbReference type="InterPro" id="IPR025241">
    <property type="entry name" value="DUF4190"/>
</dbReference>
<dbReference type="STRING" id="1841859.GCA_900157385_01842"/>
<keyword evidence="2" id="KW-0472">Membrane</keyword>
<evidence type="ECO:0000256" key="2">
    <source>
        <dbReference type="SAM" id="Phobius"/>
    </source>
</evidence>
<feature type="transmembrane region" description="Helical" evidence="2">
    <location>
        <begin position="86"/>
        <end position="109"/>
    </location>
</feature>
<dbReference type="Pfam" id="PF13828">
    <property type="entry name" value="DUF4190"/>
    <property type="match status" value="1"/>
</dbReference>